<feature type="transmembrane region" description="Helical" evidence="4">
    <location>
        <begin position="363"/>
        <end position="387"/>
    </location>
</feature>
<feature type="transmembrane region" description="Helical" evidence="4">
    <location>
        <begin position="306"/>
        <end position="327"/>
    </location>
</feature>
<proteinExistence type="inferred from homology"/>
<keyword evidence="4" id="KW-0812">Transmembrane</keyword>
<feature type="compositionally biased region" description="Basic and acidic residues" evidence="3">
    <location>
        <begin position="1"/>
        <end position="14"/>
    </location>
</feature>
<dbReference type="PROSITE" id="PS50850">
    <property type="entry name" value="MFS"/>
    <property type="match status" value="1"/>
</dbReference>
<comment type="caution">
    <text evidence="6">The sequence shown here is derived from an EMBL/GenBank/DDBJ whole genome shotgun (WGS) entry which is preliminary data.</text>
</comment>
<feature type="transmembrane region" description="Helical" evidence="4">
    <location>
        <begin position="70"/>
        <end position="90"/>
    </location>
</feature>
<dbReference type="GO" id="GO:0016020">
    <property type="term" value="C:membrane"/>
    <property type="evidence" value="ECO:0007669"/>
    <property type="project" value="UniProtKB-SubCell"/>
</dbReference>
<keyword evidence="4" id="KW-1133">Transmembrane helix</keyword>
<evidence type="ECO:0000313" key="7">
    <source>
        <dbReference type="Proteomes" id="UP000285146"/>
    </source>
</evidence>
<feature type="region of interest" description="Disordered" evidence="3">
    <location>
        <begin position="1"/>
        <end position="43"/>
    </location>
</feature>
<dbReference type="PANTHER" id="PTHR11360:SF130">
    <property type="entry name" value="MAJOR FACILITATOR SUPERFAMILY (MFS) PROFILE DOMAIN-CONTAINING PROTEIN-RELATED"/>
    <property type="match status" value="1"/>
</dbReference>
<feature type="transmembrane region" description="Helical" evidence="4">
    <location>
        <begin position="339"/>
        <end position="357"/>
    </location>
</feature>
<dbReference type="SUPFAM" id="SSF103473">
    <property type="entry name" value="MFS general substrate transporter"/>
    <property type="match status" value="1"/>
</dbReference>
<dbReference type="InParanoid" id="A0A423XIZ6"/>
<evidence type="ECO:0000256" key="2">
    <source>
        <dbReference type="ARBA" id="ARBA00006727"/>
    </source>
</evidence>
<feature type="transmembrane region" description="Helical" evidence="4">
    <location>
        <begin position="432"/>
        <end position="452"/>
    </location>
</feature>
<feature type="compositionally biased region" description="Basic and acidic residues" evidence="3">
    <location>
        <begin position="24"/>
        <end position="40"/>
    </location>
</feature>
<comment type="subcellular location">
    <subcellularLocation>
        <location evidence="1">Membrane</location>
        <topology evidence="1">Multi-pass membrane protein</topology>
    </subcellularLocation>
</comment>
<feature type="transmembrane region" description="Helical" evidence="4">
    <location>
        <begin position="171"/>
        <end position="192"/>
    </location>
</feature>
<dbReference type="OrthoDB" id="6499973at2759"/>
<feature type="transmembrane region" description="Helical" evidence="4">
    <location>
        <begin position="136"/>
        <end position="159"/>
    </location>
</feature>
<dbReference type="InterPro" id="IPR036259">
    <property type="entry name" value="MFS_trans_sf"/>
</dbReference>
<gene>
    <name evidence="6" type="ORF">VPNG_02788</name>
</gene>
<evidence type="ECO:0000313" key="6">
    <source>
        <dbReference type="EMBL" id="ROW16403.1"/>
    </source>
</evidence>
<feature type="transmembrane region" description="Helical" evidence="4">
    <location>
        <begin position="199"/>
        <end position="218"/>
    </location>
</feature>
<dbReference type="GO" id="GO:0022857">
    <property type="term" value="F:transmembrane transporter activity"/>
    <property type="evidence" value="ECO:0007669"/>
    <property type="project" value="InterPro"/>
</dbReference>
<name>A0A423XIZ6_9PEZI</name>
<feature type="transmembrane region" description="Helical" evidence="4">
    <location>
        <begin position="271"/>
        <end position="294"/>
    </location>
</feature>
<keyword evidence="4" id="KW-0472">Membrane</keyword>
<dbReference type="Pfam" id="PF07690">
    <property type="entry name" value="MFS_1"/>
    <property type="match status" value="1"/>
</dbReference>
<evidence type="ECO:0000256" key="1">
    <source>
        <dbReference type="ARBA" id="ARBA00004141"/>
    </source>
</evidence>
<dbReference type="Proteomes" id="UP000285146">
    <property type="component" value="Unassembled WGS sequence"/>
</dbReference>
<dbReference type="AlphaFoldDB" id="A0A423XIZ6"/>
<feature type="transmembrane region" description="Helical" evidence="4">
    <location>
        <begin position="230"/>
        <end position="250"/>
    </location>
</feature>
<dbReference type="Gene3D" id="1.20.1250.20">
    <property type="entry name" value="MFS general substrate transporter like domains"/>
    <property type="match status" value="2"/>
</dbReference>
<organism evidence="6 7">
    <name type="scientific">Cytospora leucostoma</name>
    <dbReference type="NCBI Taxonomy" id="1230097"/>
    <lineage>
        <taxon>Eukaryota</taxon>
        <taxon>Fungi</taxon>
        <taxon>Dikarya</taxon>
        <taxon>Ascomycota</taxon>
        <taxon>Pezizomycotina</taxon>
        <taxon>Sordariomycetes</taxon>
        <taxon>Sordariomycetidae</taxon>
        <taxon>Diaporthales</taxon>
        <taxon>Cytosporaceae</taxon>
        <taxon>Cytospora</taxon>
    </lineage>
</organism>
<comment type="similarity">
    <text evidence="2">Belongs to the major facilitator superfamily. Monocarboxylate porter (TC 2.A.1.13) family.</text>
</comment>
<dbReference type="InterPro" id="IPR020846">
    <property type="entry name" value="MFS_dom"/>
</dbReference>
<dbReference type="EMBL" id="LKEB01000005">
    <property type="protein sequence ID" value="ROW16403.1"/>
    <property type="molecule type" value="Genomic_DNA"/>
</dbReference>
<accession>A0A423XIZ6</accession>
<dbReference type="PANTHER" id="PTHR11360">
    <property type="entry name" value="MONOCARBOXYLATE TRANSPORTER"/>
    <property type="match status" value="1"/>
</dbReference>
<feature type="transmembrane region" description="Helical" evidence="4">
    <location>
        <begin position="399"/>
        <end position="420"/>
    </location>
</feature>
<feature type="domain" description="Major facilitator superfamily (MFS) profile" evidence="5">
    <location>
        <begin position="68"/>
        <end position="454"/>
    </location>
</feature>
<sequence length="462" mass="50008">MTLPVNEHDDEKLPGHLGPDGVLDDSHDTSSHEDHDDNDALTRGTNGDLESAVLAYQPEVGQNLHLPRMVVWAPGLRLLVLAICVTWGYLNSFGSFQTYYEETMTDIPPSTISWIGSLQIWLTMVGGVFSGRLLDAGYFVPSLIVGAVLQVLGIFLMSISTKYWQLMLTQGFLTGLGGGIFFTPSLALVSTYFDSRRGLALGLATTGNAAGGIIYPVVVRQLLPKLGFGWTARVLGFINLGCLAICVAFMRPRLPPRKSGALVDWSAFKEVVYDLYVAGWWMAMWANYYTFYYVASFAVQALGISYSQATTLIMVINGVAIPFRIILPLISDRVGPLNMLIPVTFIWTIVAFCWLAVDSIGGYYAFVAVYGAISGAFQSLTPVALTSITPRLDKVGTRLGMAFALISFSSMTGPPLGGALQTADGGKFTGAIIWAACATLLSFVFCFGARWAKAGLTIRTKC</sequence>
<protein>
    <recommendedName>
        <fullName evidence="5">Major facilitator superfamily (MFS) profile domain-containing protein</fullName>
    </recommendedName>
</protein>
<evidence type="ECO:0000256" key="3">
    <source>
        <dbReference type="SAM" id="MobiDB-lite"/>
    </source>
</evidence>
<feature type="transmembrane region" description="Helical" evidence="4">
    <location>
        <begin position="110"/>
        <end position="129"/>
    </location>
</feature>
<evidence type="ECO:0000259" key="5">
    <source>
        <dbReference type="PROSITE" id="PS50850"/>
    </source>
</evidence>
<keyword evidence="7" id="KW-1185">Reference proteome</keyword>
<dbReference type="InterPro" id="IPR011701">
    <property type="entry name" value="MFS"/>
</dbReference>
<reference evidence="6 7" key="1">
    <citation type="submission" date="2015-09" db="EMBL/GenBank/DDBJ databases">
        <title>Host preference determinants of Valsa canker pathogens revealed by comparative genomics.</title>
        <authorList>
            <person name="Yin Z."/>
            <person name="Huang L."/>
        </authorList>
    </citation>
    <scope>NUCLEOTIDE SEQUENCE [LARGE SCALE GENOMIC DNA]</scope>
    <source>
        <strain evidence="6 7">SXYLt</strain>
    </source>
</reference>
<evidence type="ECO:0000256" key="4">
    <source>
        <dbReference type="SAM" id="Phobius"/>
    </source>
</evidence>
<dbReference type="InterPro" id="IPR050327">
    <property type="entry name" value="Proton-linked_MCT"/>
</dbReference>